<dbReference type="RefSeq" id="WP_193382607.1">
    <property type="nucleotide sequence ID" value="NZ_JABXWJ010000013.1"/>
</dbReference>
<evidence type="ECO:0000256" key="1">
    <source>
        <dbReference type="SAM" id="MobiDB-lite"/>
    </source>
</evidence>
<evidence type="ECO:0000313" key="3">
    <source>
        <dbReference type="Proteomes" id="UP001282474"/>
    </source>
</evidence>
<accession>A0ABU4MSK6</accession>
<feature type="region of interest" description="Disordered" evidence="1">
    <location>
        <begin position="62"/>
        <end position="114"/>
    </location>
</feature>
<name>A0ABU4MSK6_9ACTN</name>
<dbReference type="Proteomes" id="UP001282474">
    <property type="component" value="Unassembled WGS sequence"/>
</dbReference>
<sequence>MTDRRPTASTITDTQLDQLHDRLDHAEAANHRVRRLAARIRQGAPWAANFDNLADRIESALDGEQQADDHSRPWSTCTAPVDHDPHPWHDPWPLPHGQDAHCPGRPTPKPKEQP</sequence>
<gene>
    <name evidence="2" type="ORF">PV383_19900</name>
</gene>
<proteinExistence type="predicted"/>
<protein>
    <submittedName>
        <fullName evidence="2">Uncharacterized protein</fullName>
    </submittedName>
</protein>
<evidence type="ECO:0000313" key="2">
    <source>
        <dbReference type="EMBL" id="MDX3039424.1"/>
    </source>
</evidence>
<keyword evidence="3" id="KW-1185">Reference proteome</keyword>
<organism evidence="2 3">
    <name type="scientific">Streptomyces caniscabiei</name>
    <dbReference type="NCBI Taxonomy" id="2746961"/>
    <lineage>
        <taxon>Bacteria</taxon>
        <taxon>Bacillati</taxon>
        <taxon>Actinomycetota</taxon>
        <taxon>Actinomycetes</taxon>
        <taxon>Kitasatosporales</taxon>
        <taxon>Streptomycetaceae</taxon>
        <taxon>Streptomyces</taxon>
    </lineage>
</organism>
<reference evidence="2 3" key="1">
    <citation type="journal article" date="2023" name="Microb. Genom.">
        <title>Mesoterricola silvestris gen. nov., sp. nov., Mesoterricola sediminis sp. nov., Geothrix oryzae sp. nov., Geothrix edaphica sp. nov., Geothrix rubra sp. nov., and Geothrix limicola sp. nov., six novel members of Acidobacteriota isolated from soils.</title>
        <authorList>
            <person name="Weisberg A.J."/>
            <person name="Pearce E."/>
            <person name="Kramer C.G."/>
            <person name="Chang J.H."/>
            <person name="Clarke C.R."/>
        </authorList>
    </citation>
    <scope>NUCLEOTIDE SEQUENCE [LARGE SCALE GENOMIC DNA]</scope>
    <source>
        <strain evidence="2 3">NE20-4-1</strain>
    </source>
</reference>
<dbReference type="EMBL" id="JARAWJ010000014">
    <property type="protein sequence ID" value="MDX3039424.1"/>
    <property type="molecule type" value="Genomic_DNA"/>
</dbReference>
<comment type="caution">
    <text evidence="2">The sequence shown here is derived from an EMBL/GenBank/DDBJ whole genome shotgun (WGS) entry which is preliminary data.</text>
</comment>